<dbReference type="EMBL" id="GBXM01089385">
    <property type="protein sequence ID" value="JAH19192.1"/>
    <property type="molecule type" value="Transcribed_RNA"/>
</dbReference>
<organism evidence="1">
    <name type="scientific">Anguilla anguilla</name>
    <name type="common">European freshwater eel</name>
    <name type="synonym">Muraena anguilla</name>
    <dbReference type="NCBI Taxonomy" id="7936"/>
    <lineage>
        <taxon>Eukaryota</taxon>
        <taxon>Metazoa</taxon>
        <taxon>Chordata</taxon>
        <taxon>Craniata</taxon>
        <taxon>Vertebrata</taxon>
        <taxon>Euteleostomi</taxon>
        <taxon>Actinopterygii</taxon>
        <taxon>Neopterygii</taxon>
        <taxon>Teleostei</taxon>
        <taxon>Anguilliformes</taxon>
        <taxon>Anguillidae</taxon>
        <taxon>Anguilla</taxon>
    </lineage>
</organism>
<proteinExistence type="predicted"/>
<protein>
    <submittedName>
        <fullName evidence="1">Uncharacterized protein</fullName>
    </submittedName>
</protein>
<reference evidence="1" key="1">
    <citation type="submission" date="2014-11" db="EMBL/GenBank/DDBJ databases">
        <authorList>
            <person name="Amaro Gonzalez C."/>
        </authorList>
    </citation>
    <scope>NUCLEOTIDE SEQUENCE</scope>
</reference>
<evidence type="ECO:0000313" key="1">
    <source>
        <dbReference type="EMBL" id="JAH19192.1"/>
    </source>
</evidence>
<reference evidence="1" key="2">
    <citation type="journal article" date="2015" name="Fish Shellfish Immunol.">
        <title>Early steps in the European eel (Anguilla anguilla)-Vibrio vulnificus interaction in the gills: Role of the RtxA13 toxin.</title>
        <authorList>
            <person name="Callol A."/>
            <person name="Pajuelo D."/>
            <person name="Ebbesson L."/>
            <person name="Teles M."/>
            <person name="MacKenzie S."/>
            <person name="Amaro C."/>
        </authorList>
    </citation>
    <scope>NUCLEOTIDE SEQUENCE</scope>
</reference>
<name>A0A0E9QRX7_ANGAN</name>
<sequence>MQKARDVEQKKEEIKDK</sequence>
<dbReference type="AlphaFoldDB" id="A0A0E9QRX7"/>
<accession>A0A0E9QRX7</accession>